<dbReference type="InterPro" id="IPR046843">
    <property type="entry name" value="LonB_AAA-LID"/>
</dbReference>
<comment type="catalytic activity">
    <reaction evidence="2">
        <text>Hydrolysis of proteins in presence of ATP.</text>
        <dbReference type="EC" id="3.4.21.53"/>
    </reaction>
</comment>
<dbReference type="InterPro" id="IPR027065">
    <property type="entry name" value="Lon_Prtase"/>
</dbReference>
<organism evidence="4 5">
    <name type="scientific">Acidovorax lacteus</name>
    <dbReference type="NCBI Taxonomy" id="1924988"/>
    <lineage>
        <taxon>Bacteria</taxon>
        <taxon>Pseudomonadati</taxon>
        <taxon>Pseudomonadota</taxon>
        <taxon>Betaproteobacteria</taxon>
        <taxon>Burkholderiales</taxon>
        <taxon>Comamonadaceae</taxon>
        <taxon>Acidovorax</taxon>
    </lineage>
</organism>
<dbReference type="InterPro" id="IPR027417">
    <property type="entry name" value="P-loop_NTPase"/>
</dbReference>
<keyword evidence="2" id="KW-0378">Hydrolase</keyword>
<dbReference type="Pfam" id="PF05362">
    <property type="entry name" value="Lon_C"/>
    <property type="match status" value="1"/>
</dbReference>
<dbReference type="Pfam" id="PF20436">
    <property type="entry name" value="LonB_AAA-LID"/>
    <property type="match status" value="1"/>
</dbReference>
<dbReference type="PROSITE" id="PS51786">
    <property type="entry name" value="LON_PROTEOLYTIC"/>
    <property type="match status" value="1"/>
</dbReference>
<reference evidence="5" key="1">
    <citation type="journal article" date="2019" name="Int. J. Syst. Evol. Microbiol.">
        <title>The Global Catalogue of Microorganisms (GCM) 10K type strain sequencing project: providing services to taxonomists for standard genome sequencing and annotation.</title>
        <authorList>
            <consortium name="The Broad Institute Genomics Platform"/>
            <consortium name="The Broad Institute Genome Sequencing Center for Infectious Disease"/>
            <person name="Wu L."/>
            <person name="Ma J."/>
        </authorList>
    </citation>
    <scope>NUCLEOTIDE SEQUENCE [LARGE SCALE GENOMIC DNA]</scope>
    <source>
        <strain evidence="5">JCM 31890</strain>
    </source>
</reference>
<accession>A0ABP8LIP7</accession>
<dbReference type="RefSeq" id="WP_345067187.1">
    <property type="nucleotide sequence ID" value="NZ_BAABEX010000030.1"/>
</dbReference>
<dbReference type="InterPro" id="IPR020568">
    <property type="entry name" value="Ribosomal_Su5_D2-typ_SF"/>
</dbReference>
<evidence type="ECO:0000313" key="5">
    <source>
        <dbReference type="Proteomes" id="UP001501788"/>
    </source>
</evidence>
<dbReference type="Gene3D" id="3.40.50.300">
    <property type="entry name" value="P-loop containing nucleotide triphosphate hydrolases"/>
    <property type="match status" value="2"/>
</dbReference>
<feature type="active site" evidence="2">
    <location>
        <position position="705"/>
    </location>
</feature>
<dbReference type="InterPro" id="IPR041699">
    <property type="entry name" value="AAA_32"/>
</dbReference>
<dbReference type="Gene3D" id="3.30.230.10">
    <property type="match status" value="1"/>
</dbReference>
<keyword evidence="4" id="KW-0067">ATP-binding</keyword>
<feature type="active site" evidence="2">
    <location>
        <position position="662"/>
    </location>
</feature>
<dbReference type="GO" id="GO:0005524">
    <property type="term" value="F:ATP binding"/>
    <property type="evidence" value="ECO:0007669"/>
    <property type="project" value="UniProtKB-KW"/>
</dbReference>
<keyword evidence="4" id="KW-0547">Nucleotide-binding</keyword>
<dbReference type="InterPro" id="IPR014721">
    <property type="entry name" value="Ribsml_uS5_D2-typ_fold_subgr"/>
</dbReference>
<sequence>MAAFSIPAEQLRLHIDPSSLGFDSTEGLHHEPLPWIGQERAQAAASLGLSLQQADFHLFVLGESGSGRMSLMLQAMHEAASRRPVPPDLLYLHRPDPPQQPWALRLPAGQGRRLRDGMAALAAQWPTQIAQQLARPEHRAQAASIQQQAKTRESTAFATLEAFAREQGFRLSRDDGQLVFTLLGAEGSGVTAAEADAWPADKRSAVEAAEGALRRAIDDFMQTVQPDELRRDQALAQLRRDAVQPMLRADLDALRTSLHPEPVQAERLQVWCKQVEDAVLNALNLIAPFQDAAHTDDDAEQERKDQATHLLATLRPHLLVDNALLTHAPVCVEDHPQGRSLFGSIETLPDTDPPQADLSCIHAGSLLQAHGGFLMVHLRDVMAEEGLWPRVRRFLRCQRLQPGEAVSSSSGTSAALQPEPIAVDVKLVLIGSVEEYYALQDADPDTARRLRIKVDFNDRFLATPQTRHASAVLVARLCHAQGLPPFAAGAVARVIEQSHRDADDQRRQSARFGRTEALVIEAANQAQRRGVTLVQASDVEAALEAQRLRHNLPEEELHESVTEGERLITLDGGEIGQINALTQIDLGDYRFGFPVRITARTFAGLEGLLNIEREVDMSGPIHDKGVLILHSYLTSLFGPVAPLALNASIVFEQEYSGVEGDSASCAEFYALMSCLAGLPLLQGIAVTGALNQHGEVLPVGGINEKIEGWFETCSRAGLTGRQGVLIPARNRRHLMLHPRVVEAVRAGRFVVHAIEHVSDGVALLTGQPSGIPYRLPSTPADAAVASQSGTQGTAATVYQRAEATLRAYRRACQAASEPWLRRNRS</sequence>
<dbReference type="Gene3D" id="1.10.8.60">
    <property type="match status" value="1"/>
</dbReference>
<dbReference type="InterPro" id="IPR008269">
    <property type="entry name" value="Lon_proteolytic"/>
</dbReference>
<gene>
    <name evidence="4" type="ORF">GCM10023090_30410</name>
</gene>
<evidence type="ECO:0000256" key="2">
    <source>
        <dbReference type="PROSITE-ProRule" id="PRU01122"/>
    </source>
</evidence>
<dbReference type="PANTHER" id="PTHR10046">
    <property type="entry name" value="ATP DEPENDENT LON PROTEASE FAMILY MEMBER"/>
    <property type="match status" value="1"/>
</dbReference>
<dbReference type="SUPFAM" id="SSF54211">
    <property type="entry name" value="Ribosomal protein S5 domain 2-like"/>
    <property type="match status" value="1"/>
</dbReference>
<keyword evidence="2" id="KW-0720">Serine protease</keyword>
<keyword evidence="1 2" id="KW-0645">Protease</keyword>
<evidence type="ECO:0000259" key="3">
    <source>
        <dbReference type="PROSITE" id="PS51786"/>
    </source>
</evidence>
<evidence type="ECO:0000313" key="4">
    <source>
        <dbReference type="EMBL" id="GAA4429834.1"/>
    </source>
</evidence>
<comment type="similarity">
    <text evidence="2">Belongs to the peptidase S16 family.</text>
</comment>
<dbReference type="Pfam" id="PF20437">
    <property type="entry name" value="LonC_helical"/>
    <property type="match status" value="1"/>
</dbReference>
<evidence type="ECO:0000256" key="1">
    <source>
        <dbReference type="ARBA" id="ARBA00022670"/>
    </source>
</evidence>
<dbReference type="Proteomes" id="UP001501788">
    <property type="component" value="Unassembled WGS sequence"/>
</dbReference>
<keyword evidence="5" id="KW-1185">Reference proteome</keyword>
<feature type="domain" description="Lon proteolytic" evidence="3">
    <location>
        <begin position="572"/>
        <end position="767"/>
    </location>
</feature>
<name>A0ABP8LIP7_9BURK</name>
<dbReference type="Pfam" id="PF13654">
    <property type="entry name" value="AAA_32"/>
    <property type="match status" value="1"/>
</dbReference>
<dbReference type="EMBL" id="BAABEX010000030">
    <property type="protein sequence ID" value="GAA4429834.1"/>
    <property type="molecule type" value="Genomic_DNA"/>
</dbReference>
<comment type="caution">
    <text evidence="4">The sequence shown here is derived from an EMBL/GenBank/DDBJ whole genome shotgun (WGS) entry which is preliminary data.</text>
</comment>
<proteinExistence type="inferred from homology"/>
<dbReference type="EC" id="3.4.21.53" evidence="2"/>
<protein>
    <recommendedName>
        <fullName evidence="2">endopeptidase La</fullName>
        <ecNumber evidence="2">3.4.21.53</ecNumber>
    </recommendedName>
</protein>
<dbReference type="InterPro" id="IPR046844">
    <property type="entry name" value="Lon-like_helical"/>
</dbReference>
<dbReference type="PRINTS" id="PR00830">
    <property type="entry name" value="ENDOLAPTASE"/>
</dbReference>